<dbReference type="SUPFAM" id="SSF64268">
    <property type="entry name" value="PX domain"/>
    <property type="match status" value="1"/>
</dbReference>
<dbReference type="AlphaFoldDB" id="A0A813JM71"/>
<organism evidence="3 4">
    <name type="scientific">Polarella glacialis</name>
    <name type="common">Dinoflagellate</name>
    <dbReference type="NCBI Taxonomy" id="89957"/>
    <lineage>
        <taxon>Eukaryota</taxon>
        <taxon>Sar</taxon>
        <taxon>Alveolata</taxon>
        <taxon>Dinophyceae</taxon>
        <taxon>Suessiales</taxon>
        <taxon>Suessiaceae</taxon>
        <taxon>Polarella</taxon>
    </lineage>
</organism>
<feature type="domain" description="PX" evidence="2">
    <location>
        <begin position="97"/>
        <end position="154"/>
    </location>
</feature>
<dbReference type="Gene3D" id="3.30.1520.10">
    <property type="entry name" value="Phox-like domain"/>
    <property type="match status" value="1"/>
</dbReference>
<protein>
    <recommendedName>
        <fullName evidence="2">PX domain-containing protein</fullName>
    </recommendedName>
</protein>
<accession>A0A813JM71</accession>
<dbReference type="InterPro" id="IPR036871">
    <property type="entry name" value="PX_dom_sf"/>
</dbReference>
<keyword evidence="1" id="KW-0812">Transmembrane</keyword>
<evidence type="ECO:0000256" key="1">
    <source>
        <dbReference type="SAM" id="Phobius"/>
    </source>
</evidence>
<name>A0A813JM71_POLGL</name>
<dbReference type="Proteomes" id="UP000626109">
    <property type="component" value="Unassembled WGS sequence"/>
</dbReference>
<comment type="caution">
    <text evidence="3">The sequence shown here is derived from an EMBL/GenBank/DDBJ whole genome shotgun (WGS) entry which is preliminary data.</text>
</comment>
<keyword evidence="1" id="KW-0472">Membrane</keyword>
<evidence type="ECO:0000313" key="3">
    <source>
        <dbReference type="EMBL" id="CAE8684928.1"/>
    </source>
</evidence>
<dbReference type="GO" id="GO:0035091">
    <property type="term" value="F:phosphatidylinositol binding"/>
    <property type="evidence" value="ECO:0007669"/>
    <property type="project" value="InterPro"/>
</dbReference>
<keyword evidence="1" id="KW-1133">Transmembrane helix</keyword>
<dbReference type="PROSITE" id="PS51257">
    <property type="entry name" value="PROKAR_LIPOPROTEIN"/>
    <property type="match status" value="1"/>
</dbReference>
<gene>
    <name evidence="3" type="ORF">PGLA2088_LOCUS24201</name>
</gene>
<proteinExistence type="predicted"/>
<evidence type="ECO:0000313" key="4">
    <source>
        <dbReference type="Proteomes" id="UP000626109"/>
    </source>
</evidence>
<dbReference type="InterPro" id="IPR001683">
    <property type="entry name" value="PX_dom"/>
</dbReference>
<reference evidence="3" key="1">
    <citation type="submission" date="2021-02" db="EMBL/GenBank/DDBJ databases">
        <authorList>
            <person name="Dougan E. K."/>
            <person name="Rhodes N."/>
            <person name="Thang M."/>
            <person name="Chan C."/>
        </authorList>
    </citation>
    <scope>NUCLEOTIDE SEQUENCE</scope>
</reference>
<dbReference type="EMBL" id="CAJNNW010026386">
    <property type="protein sequence ID" value="CAE8684928.1"/>
    <property type="molecule type" value="Genomic_DNA"/>
</dbReference>
<feature type="transmembrane region" description="Helical" evidence="1">
    <location>
        <begin position="22"/>
        <end position="51"/>
    </location>
</feature>
<sequence length="415" mass="43073">MSSRSGANAIVARQHEGSTGSVAATVGCAVVGLLIAGPVGALIGGFAQLAVASHRDRRWQQAQPLRISGVSIPPSCTMEVNGVTFLAVDVVPAGGGPSWRVMRRYNDFLRLSRQFRFLRFPFPRKHWFGCTGHRLEERRRGLEAWLRCAVAASMGERISNKAAAGLKIFLGCGAQELAPALQAGQAQQQFLRVLVPVGCQPGQEISFTAPDGRQLTVVVPLGASPGMELQVPLGPASAGPSWNPAVQEAQAQAPPSNQAPAAAAAAFAAPSCETCSLQETCSFQTVLLSIQVPQGVLPGQLLGVKVPDGRELTVVVPEGAGPELQLQFDPVAGTLTPLSAWESPASVPAAAAGASDQSVVLSIQVPAGVTAGQTLEVMVPDGCKMLVTVPEGATAGTSFLVRFDPMQGTLVPVTL</sequence>
<evidence type="ECO:0000259" key="2">
    <source>
        <dbReference type="Pfam" id="PF00787"/>
    </source>
</evidence>
<dbReference type="Pfam" id="PF00787">
    <property type="entry name" value="PX"/>
    <property type="match status" value="1"/>
</dbReference>